<protein>
    <submittedName>
        <fullName evidence="1">Uncharacterized protein</fullName>
    </submittedName>
</protein>
<name>F4D1B2_PSEUX</name>
<dbReference type="AlphaFoldDB" id="F4D1B2"/>
<evidence type="ECO:0000313" key="2">
    <source>
        <dbReference type="Proteomes" id="UP000007809"/>
    </source>
</evidence>
<dbReference type="KEGG" id="pdx:Psed_5773"/>
<gene>
    <name evidence="1" type="ordered locus">Psed_5773</name>
</gene>
<keyword evidence="2" id="KW-1185">Reference proteome</keyword>
<evidence type="ECO:0000313" key="1">
    <source>
        <dbReference type="EMBL" id="AEA27900.1"/>
    </source>
</evidence>
<accession>F4D1B2</accession>
<dbReference type="Proteomes" id="UP000007809">
    <property type="component" value="Chromosome"/>
</dbReference>
<dbReference type="HOGENOM" id="CLU_2357645_0_0_11"/>
<dbReference type="EMBL" id="CP002593">
    <property type="protein sequence ID" value="AEA27900.1"/>
    <property type="molecule type" value="Genomic_DNA"/>
</dbReference>
<sequence length="96" mass="10516">MPYDPLVADLTPEVINAMVRLTSNPDQLDQLDADQLFAVLAIAKSGRETLHEVTVRLNARGFTFAQIGERVGAHESTVSRWAKPRVANAVEDAEEA</sequence>
<dbReference type="STRING" id="675635.Psed_5773"/>
<reference evidence="1 2" key="1">
    <citation type="journal article" date="2011" name="J. Bacteriol.">
        <title>Genome sequence of the 1,4-dioxane-degrading Pseudonocardia dioxanivorans strain CB1190.</title>
        <authorList>
            <person name="Sales C.M."/>
            <person name="Mahendra S."/>
            <person name="Grostern A."/>
            <person name="Parales R.E."/>
            <person name="Goodwin L.A."/>
            <person name="Woyke T."/>
            <person name="Nolan M."/>
            <person name="Lapidus A."/>
            <person name="Chertkov O."/>
            <person name="Ovchinnikova G."/>
            <person name="Sczyrba A."/>
            <person name="Alvarez-Cohen L."/>
        </authorList>
    </citation>
    <scope>NUCLEOTIDE SEQUENCE [LARGE SCALE GENOMIC DNA]</scope>
    <source>
        <strain evidence="2">ATCC 55486 / DSM 44775 / JCM 13855 / CB1190</strain>
    </source>
</reference>
<proteinExistence type="predicted"/>
<organism evidence="1 2">
    <name type="scientific">Pseudonocardia dioxanivorans (strain ATCC 55486 / DSM 44775 / JCM 13855 / CB1190)</name>
    <dbReference type="NCBI Taxonomy" id="675635"/>
    <lineage>
        <taxon>Bacteria</taxon>
        <taxon>Bacillati</taxon>
        <taxon>Actinomycetota</taxon>
        <taxon>Actinomycetes</taxon>
        <taxon>Pseudonocardiales</taxon>
        <taxon>Pseudonocardiaceae</taxon>
        <taxon>Pseudonocardia</taxon>
    </lineage>
</organism>